<dbReference type="Gene3D" id="3.40.50.2300">
    <property type="match status" value="1"/>
</dbReference>
<keyword evidence="9" id="KW-1185">Reference proteome</keyword>
<sequence>MHTEAARERPIGVAIRSGRRLFRDALASWLSGQPEFFIVGHVATDDDLLQLCALLRPDMVLFDVGPAMYGALPALRLLRERCARVRIVVMYDHLSPAELTAARQIGVDTLVPSSHGLPALLMVLRREAESLRARPDTQPASGESLTDQEREIIALIGAGHTVQRIADLIASTPCAVENSKRRIYHKLGVASQSQAVARAAALGLVVPAGAAPSAGPATGAGPGTSDDGSAGARPDLSTHQSEGRLPQLSAREADILRSIAMGHTVRQTARLLDIAEKTVENTQGRLFLKLGTRNRAGAIAAAYALGLLDQVSDPGPD</sequence>
<protein>
    <submittedName>
        <fullName evidence="8">LuxR family transcriptional regulator</fullName>
    </submittedName>
</protein>
<dbReference type="InterPro" id="IPR016032">
    <property type="entry name" value="Sig_transdc_resp-reg_C-effctor"/>
</dbReference>
<dbReference type="InterPro" id="IPR036388">
    <property type="entry name" value="WH-like_DNA-bd_sf"/>
</dbReference>
<evidence type="ECO:0000256" key="3">
    <source>
        <dbReference type="ARBA" id="ARBA00023163"/>
    </source>
</evidence>
<dbReference type="Pfam" id="PF00196">
    <property type="entry name" value="GerE"/>
    <property type="match status" value="2"/>
</dbReference>
<reference evidence="9" key="1">
    <citation type="journal article" date="2019" name="Int. J. Syst. Evol. Microbiol.">
        <title>The Global Catalogue of Microorganisms (GCM) 10K type strain sequencing project: providing services to taxonomists for standard genome sequencing and annotation.</title>
        <authorList>
            <consortium name="The Broad Institute Genomics Platform"/>
            <consortium name="The Broad Institute Genome Sequencing Center for Infectious Disease"/>
            <person name="Wu L."/>
            <person name="Ma J."/>
        </authorList>
    </citation>
    <scope>NUCLEOTIDE SEQUENCE [LARGE SCALE GENOMIC DNA]</scope>
    <source>
        <strain evidence="9">ZS-35-S2</strain>
    </source>
</reference>
<dbReference type="Proteomes" id="UP001596203">
    <property type="component" value="Unassembled WGS sequence"/>
</dbReference>
<evidence type="ECO:0000256" key="5">
    <source>
        <dbReference type="SAM" id="MobiDB-lite"/>
    </source>
</evidence>
<dbReference type="InterPro" id="IPR000792">
    <property type="entry name" value="Tscrpt_reg_LuxR_C"/>
</dbReference>
<feature type="compositionally biased region" description="Low complexity" evidence="5">
    <location>
        <begin position="213"/>
        <end position="225"/>
    </location>
</feature>
<feature type="domain" description="HTH luxR-type" evidence="6">
    <location>
        <begin position="241"/>
        <end position="306"/>
    </location>
</feature>
<name>A0ABW1KQY5_9ACTN</name>
<organism evidence="8 9">
    <name type="scientific">Plantactinospora solaniradicis</name>
    <dbReference type="NCBI Taxonomy" id="1723736"/>
    <lineage>
        <taxon>Bacteria</taxon>
        <taxon>Bacillati</taxon>
        <taxon>Actinomycetota</taxon>
        <taxon>Actinomycetes</taxon>
        <taxon>Micromonosporales</taxon>
        <taxon>Micromonosporaceae</taxon>
        <taxon>Plantactinospora</taxon>
    </lineage>
</organism>
<dbReference type="PANTHER" id="PTHR44688">
    <property type="entry name" value="DNA-BINDING TRANSCRIPTIONAL ACTIVATOR DEVR_DOSR"/>
    <property type="match status" value="1"/>
</dbReference>
<dbReference type="PANTHER" id="PTHR44688:SF16">
    <property type="entry name" value="DNA-BINDING TRANSCRIPTIONAL ACTIVATOR DEVR_DOSR"/>
    <property type="match status" value="1"/>
</dbReference>
<dbReference type="RefSeq" id="WP_377433226.1">
    <property type="nucleotide sequence ID" value="NZ_JBHSPR010000085.1"/>
</dbReference>
<feature type="modified residue" description="4-aspartylphosphate" evidence="4">
    <location>
        <position position="63"/>
    </location>
</feature>
<dbReference type="SUPFAM" id="SSF46894">
    <property type="entry name" value="C-terminal effector domain of the bipartite response regulators"/>
    <property type="match status" value="2"/>
</dbReference>
<feature type="region of interest" description="Disordered" evidence="5">
    <location>
        <begin position="213"/>
        <end position="248"/>
    </location>
</feature>
<evidence type="ECO:0000256" key="2">
    <source>
        <dbReference type="ARBA" id="ARBA00023125"/>
    </source>
</evidence>
<feature type="domain" description="Response regulatory" evidence="7">
    <location>
        <begin position="12"/>
        <end position="128"/>
    </location>
</feature>
<dbReference type="PRINTS" id="PR00038">
    <property type="entry name" value="HTHLUXR"/>
</dbReference>
<evidence type="ECO:0000313" key="8">
    <source>
        <dbReference type="EMBL" id="MFC6023209.1"/>
    </source>
</evidence>
<comment type="caution">
    <text evidence="8">The sequence shown here is derived from an EMBL/GenBank/DDBJ whole genome shotgun (WGS) entry which is preliminary data.</text>
</comment>
<proteinExistence type="predicted"/>
<keyword evidence="1" id="KW-0805">Transcription regulation</keyword>
<gene>
    <name evidence="8" type="ORF">ACFP2T_44545</name>
</gene>
<dbReference type="EMBL" id="JBHSPR010000085">
    <property type="protein sequence ID" value="MFC6023209.1"/>
    <property type="molecule type" value="Genomic_DNA"/>
</dbReference>
<dbReference type="CDD" id="cd06170">
    <property type="entry name" value="LuxR_C_like"/>
    <property type="match status" value="1"/>
</dbReference>
<dbReference type="InterPro" id="IPR011006">
    <property type="entry name" value="CheY-like_superfamily"/>
</dbReference>
<evidence type="ECO:0000259" key="6">
    <source>
        <dbReference type="PROSITE" id="PS50043"/>
    </source>
</evidence>
<evidence type="ECO:0000313" key="9">
    <source>
        <dbReference type="Proteomes" id="UP001596203"/>
    </source>
</evidence>
<evidence type="ECO:0000259" key="7">
    <source>
        <dbReference type="PROSITE" id="PS50110"/>
    </source>
</evidence>
<evidence type="ECO:0000256" key="1">
    <source>
        <dbReference type="ARBA" id="ARBA00023015"/>
    </source>
</evidence>
<dbReference type="SMART" id="SM00421">
    <property type="entry name" value="HTH_LUXR"/>
    <property type="match status" value="2"/>
</dbReference>
<keyword evidence="3" id="KW-0804">Transcription</keyword>
<keyword evidence="2" id="KW-0238">DNA-binding</keyword>
<dbReference type="PROSITE" id="PS50110">
    <property type="entry name" value="RESPONSE_REGULATORY"/>
    <property type="match status" value="1"/>
</dbReference>
<accession>A0ABW1KQY5</accession>
<feature type="domain" description="HTH luxR-type" evidence="6">
    <location>
        <begin position="138"/>
        <end position="203"/>
    </location>
</feature>
<dbReference type="SUPFAM" id="SSF52172">
    <property type="entry name" value="CheY-like"/>
    <property type="match status" value="1"/>
</dbReference>
<keyword evidence="4" id="KW-0597">Phosphoprotein</keyword>
<dbReference type="PROSITE" id="PS50043">
    <property type="entry name" value="HTH_LUXR_2"/>
    <property type="match status" value="2"/>
</dbReference>
<dbReference type="InterPro" id="IPR001789">
    <property type="entry name" value="Sig_transdc_resp-reg_receiver"/>
</dbReference>
<evidence type="ECO:0000256" key="4">
    <source>
        <dbReference type="PROSITE-ProRule" id="PRU00169"/>
    </source>
</evidence>
<dbReference type="Gene3D" id="1.10.10.10">
    <property type="entry name" value="Winged helix-like DNA-binding domain superfamily/Winged helix DNA-binding domain"/>
    <property type="match status" value="1"/>
</dbReference>